<evidence type="ECO:0000313" key="2">
    <source>
        <dbReference type="Proteomes" id="UP000029492"/>
    </source>
</evidence>
<dbReference type="KEGG" id="mor:MOC_1518"/>
<proteinExistence type="predicted"/>
<name>A0A089NTU5_9HYPH</name>
<accession>A0A089NTU5</accession>
<reference evidence="1 2" key="1">
    <citation type="journal article" date="2014" name="PLoS ONE">
        <title>Genome Information of Methylobacterium oryzae, a Plant-Probiotic Methylotroph in the Phyllosphere.</title>
        <authorList>
            <person name="Kwak M.J."/>
            <person name="Jeong H."/>
            <person name="Madhaiyan M."/>
            <person name="Lee Y."/>
            <person name="Sa T.M."/>
            <person name="Oh T.K."/>
            <person name="Kim J.F."/>
        </authorList>
    </citation>
    <scope>NUCLEOTIDE SEQUENCE [LARGE SCALE GENOMIC DNA]</scope>
    <source>
        <strain evidence="1 2">CBMB20</strain>
    </source>
</reference>
<dbReference type="HOGENOM" id="CLU_3272685_0_0_5"/>
<dbReference type="Proteomes" id="UP000029492">
    <property type="component" value="Chromosome"/>
</dbReference>
<gene>
    <name evidence="1" type="ORF">MOC_1518</name>
</gene>
<organism evidence="1 2">
    <name type="scientific">Methylobacterium oryzae CBMB20</name>
    <dbReference type="NCBI Taxonomy" id="693986"/>
    <lineage>
        <taxon>Bacteria</taxon>
        <taxon>Pseudomonadati</taxon>
        <taxon>Pseudomonadota</taxon>
        <taxon>Alphaproteobacteria</taxon>
        <taxon>Hyphomicrobiales</taxon>
        <taxon>Methylobacteriaceae</taxon>
        <taxon>Methylobacterium</taxon>
    </lineage>
</organism>
<dbReference type="EMBL" id="CP003811">
    <property type="protein sequence ID" value="AIQ89273.1"/>
    <property type="molecule type" value="Genomic_DNA"/>
</dbReference>
<evidence type="ECO:0000313" key="1">
    <source>
        <dbReference type="EMBL" id="AIQ89273.1"/>
    </source>
</evidence>
<keyword evidence="2" id="KW-1185">Reference proteome</keyword>
<protein>
    <submittedName>
        <fullName evidence="1">Protein of unassigned function</fullName>
    </submittedName>
</protein>
<dbReference type="AlphaFoldDB" id="A0A089NTU5"/>
<sequence>MPDTLNALRERLKAQQRALLLCRWPSMRECRPGAPFTRSLH</sequence>